<evidence type="ECO:0000256" key="1">
    <source>
        <dbReference type="SAM" id="Coils"/>
    </source>
</evidence>
<evidence type="ECO:0000313" key="2">
    <source>
        <dbReference type="EMBL" id="CAI9100784.1"/>
    </source>
</evidence>
<organism evidence="2 3">
    <name type="scientific">Oldenlandia corymbosa var. corymbosa</name>
    <dbReference type="NCBI Taxonomy" id="529605"/>
    <lineage>
        <taxon>Eukaryota</taxon>
        <taxon>Viridiplantae</taxon>
        <taxon>Streptophyta</taxon>
        <taxon>Embryophyta</taxon>
        <taxon>Tracheophyta</taxon>
        <taxon>Spermatophyta</taxon>
        <taxon>Magnoliopsida</taxon>
        <taxon>eudicotyledons</taxon>
        <taxon>Gunneridae</taxon>
        <taxon>Pentapetalae</taxon>
        <taxon>asterids</taxon>
        <taxon>lamiids</taxon>
        <taxon>Gentianales</taxon>
        <taxon>Rubiaceae</taxon>
        <taxon>Rubioideae</taxon>
        <taxon>Spermacoceae</taxon>
        <taxon>Hedyotis-Oldenlandia complex</taxon>
        <taxon>Oldenlandia</taxon>
    </lineage>
</organism>
<evidence type="ECO:0000313" key="3">
    <source>
        <dbReference type="Proteomes" id="UP001161247"/>
    </source>
</evidence>
<dbReference type="Proteomes" id="UP001161247">
    <property type="component" value="Chromosome 3"/>
</dbReference>
<gene>
    <name evidence="2" type="ORF">OLC1_LOCUS10529</name>
</gene>
<dbReference type="EMBL" id="OX459120">
    <property type="protein sequence ID" value="CAI9100784.1"/>
    <property type="molecule type" value="Genomic_DNA"/>
</dbReference>
<keyword evidence="3" id="KW-1185">Reference proteome</keyword>
<proteinExistence type="predicted"/>
<dbReference type="AlphaFoldDB" id="A0AAV1CYT2"/>
<name>A0AAV1CYT2_OLDCO</name>
<sequence>MLLSLRGSKELWKRRKKLCCLRRMLLRKSVDKKKMKTRKPWIVCRGMFLSLRGSKELWKQRKKLMESEKDALKEEYRQKENENKKALESASALFVEQKRLMKKKMKEKMNKEMDGGWNCLRDTLATITEMTKAHAARPRTAPAPLLLDCLR</sequence>
<reference evidence="2" key="1">
    <citation type="submission" date="2023-03" db="EMBL/GenBank/DDBJ databases">
        <authorList>
            <person name="Julca I."/>
        </authorList>
    </citation>
    <scope>NUCLEOTIDE SEQUENCE</scope>
</reference>
<accession>A0AAV1CYT2</accession>
<keyword evidence="1" id="KW-0175">Coiled coil</keyword>
<feature type="coiled-coil region" evidence="1">
    <location>
        <begin position="55"/>
        <end position="89"/>
    </location>
</feature>
<protein>
    <submittedName>
        <fullName evidence="2">OLC1v1037957C1</fullName>
    </submittedName>
</protein>